<sequence>MGKNKLTLSVDADRIKTLKIKAIQYELNVSELVEVFALVAERDKKQFKDIIDRYKMFLKN</sequence>
<organism evidence="1 2">
    <name type="scientific">Paraclostridium sordellii</name>
    <name type="common">Clostridium sordellii</name>
    <dbReference type="NCBI Taxonomy" id="1505"/>
    <lineage>
        <taxon>Bacteria</taxon>
        <taxon>Bacillati</taxon>
        <taxon>Bacillota</taxon>
        <taxon>Clostridia</taxon>
        <taxon>Peptostreptococcales</taxon>
        <taxon>Peptostreptococcaceae</taxon>
        <taxon>Paraclostridium</taxon>
    </lineage>
</organism>
<proteinExistence type="predicted"/>
<keyword evidence="2" id="KW-1185">Reference proteome</keyword>
<gene>
    <name evidence="1" type="ORF">ATCC9714PCS11_00081</name>
</gene>
<name>A0ABP1XW01_PARSO</name>
<keyword evidence="1" id="KW-0614">Plasmid</keyword>
<protein>
    <submittedName>
        <fullName evidence="1">Uncharacterized protein</fullName>
    </submittedName>
</protein>
<geneLocation type="plasmid" evidence="1 2">
    <name>pCS1</name>
</geneLocation>
<dbReference type="GeneID" id="97539195"/>
<reference evidence="1 2" key="1">
    <citation type="submission" date="2014-11" db="EMBL/GenBank/DDBJ databases">
        <authorList>
            <person name="Aslett M.A."/>
            <person name="De Silva N."/>
        </authorList>
    </citation>
    <scope>NUCLEOTIDE SEQUENCE [LARGE SCALE GENOMIC DNA]</scope>
    <source>
        <strain evidence="1 2">ATCC9714</strain>
        <plasmid evidence="1 2">pCS1</plasmid>
    </source>
</reference>
<dbReference type="RefSeq" id="WP_021122196.1">
    <property type="nucleotide sequence ID" value="NZ_CDNJ01000026.1"/>
</dbReference>
<evidence type="ECO:0000313" key="1">
    <source>
        <dbReference type="EMBL" id="CEJ75467.1"/>
    </source>
</evidence>
<accession>A0ABP1XW01</accession>
<dbReference type="EMBL" id="LN679999">
    <property type="protein sequence ID" value="CEJ75467.1"/>
    <property type="molecule type" value="Genomic_DNA"/>
</dbReference>
<dbReference type="Proteomes" id="UP000032811">
    <property type="component" value="Plasmid pCS1"/>
</dbReference>
<evidence type="ECO:0000313" key="2">
    <source>
        <dbReference type="Proteomes" id="UP000032811"/>
    </source>
</evidence>